<protein>
    <recommendedName>
        <fullName evidence="3">RVP_2 domain-containing protein</fullName>
    </recommendedName>
</protein>
<name>A0ABR2DBK9_9ROSI</name>
<organism evidence="1 2">
    <name type="scientific">Hibiscus sabdariffa</name>
    <name type="common">roselle</name>
    <dbReference type="NCBI Taxonomy" id="183260"/>
    <lineage>
        <taxon>Eukaryota</taxon>
        <taxon>Viridiplantae</taxon>
        <taxon>Streptophyta</taxon>
        <taxon>Embryophyta</taxon>
        <taxon>Tracheophyta</taxon>
        <taxon>Spermatophyta</taxon>
        <taxon>Magnoliopsida</taxon>
        <taxon>eudicotyledons</taxon>
        <taxon>Gunneridae</taxon>
        <taxon>Pentapetalae</taxon>
        <taxon>rosids</taxon>
        <taxon>malvids</taxon>
        <taxon>Malvales</taxon>
        <taxon>Malvaceae</taxon>
        <taxon>Malvoideae</taxon>
        <taxon>Hibiscus</taxon>
    </lineage>
</organism>
<dbReference type="CDD" id="cd00303">
    <property type="entry name" value="retropepsin_like"/>
    <property type="match status" value="1"/>
</dbReference>
<accession>A0ABR2DBK9</accession>
<dbReference type="InterPro" id="IPR021109">
    <property type="entry name" value="Peptidase_aspartic_dom_sf"/>
</dbReference>
<evidence type="ECO:0000313" key="1">
    <source>
        <dbReference type="EMBL" id="KAK8534705.1"/>
    </source>
</evidence>
<comment type="caution">
    <text evidence="1">The sequence shown here is derived from an EMBL/GenBank/DDBJ whole genome shotgun (WGS) entry which is preliminary data.</text>
</comment>
<dbReference type="EMBL" id="JBBPBM010000031">
    <property type="protein sequence ID" value="KAK8534705.1"/>
    <property type="molecule type" value="Genomic_DNA"/>
</dbReference>
<evidence type="ECO:0008006" key="3">
    <source>
        <dbReference type="Google" id="ProtNLM"/>
    </source>
</evidence>
<evidence type="ECO:0000313" key="2">
    <source>
        <dbReference type="Proteomes" id="UP001472677"/>
    </source>
</evidence>
<dbReference type="Pfam" id="PF08284">
    <property type="entry name" value="RVP_2"/>
    <property type="match status" value="1"/>
</dbReference>
<reference evidence="1 2" key="1">
    <citation type="journal article" date="2024" name="G3 (Bethesda)">
        <title>Genome assembly of Hibiscus sabdariffa L. provides insights into metabolisms of medicinal natural products.</title>
        <authorList>
            <person name="Kim T."/>
        </authorList>
    </citation>
    <scope>NUCLEOTIDE SEQUENCE [LARGE SCALE GENOMIC DNA]</scope>
    <source>
        <strain evidence="1">TK-2024</strain>
        <tissue evidence="1">Old leaves</tissue>
    </source>
</reference>
<sequence>MESRAPGRAYHIKGRDEEESLDVIACTVEVNYSPAYTLFDSGSTHSFVSSSKLIELGLEPENATTSLLVSNPLSRTVPIKSICNQCPIIIRGISFPINLYVIPSCEFDVILGLDWLGKHEAWIDCQNRRLYLRGLGKGSILLIDKKPTSIFAKMTMLDEYDFGLPNIPVIYEYVDVFPKELP</sequence>
<dbReference type="SUPFAM" id="SSF50630">
    <property type="entry name" value="Acid proteases"/>
    <property type="match status" value="1"/>
</dbReference>
<dbReference type="Gene3D" id="2.40.70.10">
    <property type="entry name" value="Acid Proteases"/>
    <property type="match status" value="1"/>
</dbReference>
<dbReference type="PANTHER" id="PTHR15503:SF45">
    <property type="entry name" value="RNA-DIRECTED DNA POLYMERASE HOMOLOG"/>
    <property type="match status" value="1"/>
</dbReference>
<dbReference type="InterPro" id="IPR032567">
    <property type="entry name" value="RTL1-rel"/>
</dbReference>
<keyword evidence="2" id="KW-1185">Reference proteome</keyword>
<proteinExistence type="predicted"/>
<gene>
    <name evidence="1" type="ORF">V6N12_057349</name>
</gene>
<dbReference type="PANTHER" id="PTHR15503">
    <property type="entry name" value="LDOC1 RELATED"/>
    <property type="match status" value="1"/>
</dbReference>
<dbReference type="Proteomes" id="UP001472677">
    <property type="component" value="Unassembled WGS sequence"/>
</dbReference>